<dbReference type="AlphaFoldDB" id="A0AAQ4ERH7"/>
<evidence type="ECO:0000256" key="5">
    <source>
        <dbReference type="ARBA" id="ARBA00023136"/>
    </source>
</evidence>
<evidence type="ECO:0000256" key="4">
    <source>
        <dbReference type="ARBA" id="ARBA00022989"/>
    </source>
</evidence>
<dbReference type="InterPro" id="IPR036055">
    <property type="entry name" value="LDL_receptor-like_sf"/>
</dbReference>
<evidence type="ECO:0000256" key="3">
    <source>
        <dbReference type="ARBA" id="ARBA00022737"/>
    </source>
</evidence>
<dbReference type="GO" id="GO:0006898">
    <property type="term" value="P:receptor-mediated endocytosis"/>
    <property type="evidence" value="ECO:0007669"/>
    <property type="project" value="TreeGrafter"/>
</dbReference>
<evidence type="ECO:0000256" key="9">
    <source>
        <dbReference type="PROSITE-ProRule" id="PRU00124"/>
    </source>
</evidence>
<evidence type="ECO:0000256" key="2">
    <source>
        <dbReference type="ARBA" id="ARBA00022692"/>
    </source>
</evidence>
<feature type="chain" id="PRO_5042841753" description="Low-density lipoprotein receptor" evidence="10">
    <location>
        <begin position="29"/>
        <end position="285"/>
    </location>
</feature>
<dbReference type="CDD" id="cd00112">
    <property type="entry name" value="LDLa"/>
    <property type="match status" value="5"/>
</dbReference>
<dbReference type="Pfam" id="PF00057">
    <property type="entry name" value="Ldl_recept_a"/>
    <property type="match status" value="5"/>
</dbReference>
<evidence type="ECO:0000256" key="6">
    <source>
        <dbReference type="ARBA" id="ARBA00023157"/>
    </source>
</evidence>
<evidence type="ECO:0000256" key="7">
    <source>
        <dbReference type="ARBA" id="ARBA00023170"/>
    </source>
</evidence>
<comment type="caution">
    <text evidence="9">Lacks conserved residue(s) required for the propagation of feature annotation.</text>
</comment>
<feature type="disulfide bond" evidence="9">
    <location>
        <begin position="61"/>
        <end position="76"/>
    </location>
</feature>
<dbReference type="GO" id="GO:0043235">
    <property type="term" value="C:receptor complex"/>
    <property type="evidence" value="ECO:0007669"/>
    <property type="project" value="TreeGrafter"/>
</dbReference>
<protein>
    <recommendedName>
        <fullName evidence="13">Low-density lipoprotein receptor</fullName>
    </recommendedName>
</protein>
<proteinExistence type="predicted"/>
<dbReference type="PRINTS" id="PR00261">
    <property type="entry name" value="LDLRECEPTOR"/>
</dbReference>
<evidence type="ECO:0000256" key="1">
    <source>
        <dbReference type="ARBA" id="ARBA00004167"/>
    </source>
</evidence>
<dbReference type="SUPFAM" id="SSF57424">
    <property type="entry name" value="LDL receptor-like module"/>
    <property type="match status" value="6"/>
</dbReference>
<feature type="disulfide bond" evidence="9">
    <location>
        <begin position="255"/>
        <end position="273"/>
    </location>
</feature>
<dbReference type="Gene3D" id="4.10.400.10">
    <property type="entry name" value="Low-density Lipoprotein Receptor"/>
    <property type="match status" value="6"/>
</dbReference>
<keyword evidence="6 9" id="KW-1015">Disulfide bond</keyword>
<evidence type="ECO:0000256" key="10">
    <source>
        <dbReference type="SAM" id="SignalP"/>
    </source>
</evidence>
<organism evidence="11 12">
    <name type="scientific">Amblyomma americanum</name>
    <name type="common">Lone star tick</name>
    <dbReference type="NCBI Taxonomy" id="6943"/>
    <lineage>
        <taxon>Eukaryota</taxon>
        <taxon>Metazoa</taxon>
        <taxon>Ecdysozoa</taxon>
        <taxon>Arthropoda</taxon>
        <taxon>Chelicerata</taxon>
        <taxon>Arachnida</taxon>
        <taxon>Acari</taxon>
        <taxon>Parasitiformes</taxon>
        <taxon>Ixodida</taxon>
        <taxon>Ixodoidea</taxon>
        <taxon>Ixodidae</taxon>
        <taxon>Amblyomminae</taxon>
        <taxon>Amblyomma</taxon>
    </lineage>
</organism>
<dbReference type="PROSITE" id="PS01209">
    <property type="entry name" value="LDLRA_1"/>
    <property type="match status" value="2"/>
</dbReference>
<feature type="disulfide bond" evidence="9">
    <location>
        <begin position="248"/>
        <end position="260"/>
    </location>
</feature>
<keyword evidence="5" id="KW-0472">Membrane</keyword>
<keyword evidence="10" id="KW-0732">Signal</keyword>
<dbReference type="PROSITE" id="PS50068">
    <property type="entry name" value="LDLRA_2"/>
    <property type="match status" value="6"/>
</dbReference>
<keyword evidence="8" id="KW-0325">Glycoprotein</keyword>
<dbReference type="InterPro" id="IPR051221">
    <property type="entry name" value="LDLR-related"/>
</dbReference>
<feature type="disulfide bond" evidence="9">
    <location>
        <begin position="147"/>
        <end position="162"/>
    </location>
</feature>
<dbReference type="GO" id="GO:0042562">
    <property type="term" value="F:hormone binding"/>
    <property type="evidence" value="ECO:0007669"/>
    <property type="project" value="TreeGrafter"/>
</dbReference>
<keyword evidence="12" id="KW-1185">Reference proteome</keyword>
<name>A0AAQ4ERH7_AMBAM</name>
<keyword evidence="4" id="KW-1133">Transmembrane helix</keyword>
<keyword evidence="3" id="KW-0677">Repeat</keyword>
<dbReference type="SMART" id="SM00192">
    <property type="entry name" value="LDLa"/>
    <property type="match status" value="6"/>
</dbReference>
<keyword evidence="7" id="KW-0675">Receptor</keyword>
<evidence type="ECO:0000313" key="12">
    <source>
        <dbReference type="Proteomes" id="UP001321473"/>
    </source>
</evidence>
<comment type="subcellular location">
    <subcellularLocation>
        <location evidence="1">Membrane</location>
        <topology evidence="1">Single-pass membrane protein</topology>
    </subcellularLocation>
</comment>
<dbReference type="PANTHER" id="PTHR22722:SF14">
    <property type="entry name" value="MEGALIN, ISOFORM A"/>
    <property type="match status" value="1"/>
</dbReference>
<dbReference type="InterPro" id="IPR023415">
    <property type="entry name" value="LDLR_class-A_CS"/>
</dbReference>
<evidence type="ECO:0000313" key="11">
    <source>
        <dbReference type="EMBL" id="KAK8777317.1"/>
    </source>
</evidence>
<dbReference type="Proteomes" id="UP001321473">
    <property type="component" value="Unassembled WGS sequence"/>
</dbReference>
<dbReference type="EMBL" id="JARKHS020011981">
    <property type="protein sequence ID" value="KAK8777317.1"/>
    <property type="molecule type" value="Genomic_DNA"/>
</dbReference>
<gene>
    <name evidence="11" type="ORF">V5799_029338</name>
</gene>
<evidence type="ECO:0000256" key="8">
    <source>
        <dbReference type="ARBA" id="ARBA00023180"/>
    </source>
</evidence>
<feature type="signal peptide" evidence="10">
    <location>
        <begin position="1"/>
        <end position="28"/>
    </location>
</feature>
<reference evidence="11 12" key="1">
    <citation type="journal article" date="2023" name="Arcadia Sci">
        <title>De novo assembly of a long-read Amblyomma americanum tick genome.</title>
        <authorList>
            <person name="Chou S."/>
            <person name="Poskanzer K.E."/>
            <person name="Rollins M."/>
            <person name="Thuy-Boun P.S."/>
        </authorList>
    </citation>
    <scope>NUCLEOTIDE SEQUENCE [LARGE SCALE GENOMIC DNA]</scope>
    <source>
        <strain evidence="11">F_SG_1</strain>
        <tissue evidence="11">Salivary glands</tissue>
    </source>
</reference>
<keyword evidence="2" id="KW-0812">Transmembrane</keyword>
<feature type="disulfide bond" evidence="9">
    <location>
        <begin position="228"/>
        <end position="243"/>
    </location>
</feature>
<dbReference type="GO" id="GO:0016324">
    <property type="term" value="C:apical plasma membrane"/>
    <property type="evidence" value="ECO:0007669"/>
    <property type="project" value="TreeGrafter"/>
</dbReference>
<feature type="disulfide bond" evidence="9">
    <location>
        <begin position="267"/>
        <end position="282"/>
    </location>
</feature>
<sequence>MERWTVPASLRPLATLLFVTTVFTSAASHSLRAADAPLGRCSAEEFECIGTHQCVSYERRCDEAADCSDGSDELNCTSCFDDEYRCESSHPQCIPSWWRCDGEADCDDESDENEDLCHNITSCFADGGIRCVVHGGSDTCLANTSICDRKRDCVDGSDEIDCIFPLECPETHFGCSDDSRCIAHSLLCDGKRDCADGSDEPEKCIFFTWCSWFTCNDTRLCIQDTRVCDGDRDCPNGSDEAGCDLRICPESEFRCHSGRCIPSLWRCDDQDDCPGGEDEDGCGAT</sequence>
<evidence type="ECO:0008006" key="13">
    <source>
        <dbReference type="Google" id="ProtNLM"/>
    </source>
</evidence>
<comment type="caution">
    <text evidence="11">The sequence shown here is derived from an EMBL/GenBank/DDBJ whole genome shotgun (WGS) entry which is preliminary data.</text>
</comment>
<dbReference type="PANTHER" id="PTHR22722">
    <property type="entry name" value="LOW-DENSITY LIPOPROTEIN RECEPTOR-RELATED PROTEIN 2-RELATED"/>
    <property type="match status" value="1"/>
</dbReference>
<accession>A0AAQ4ERH7</accession>
<dbReference type="InterPro" id="IPR002172">
    <property type="entry name" value="LDrepeatLR_classA_rpt"/>
</dbReference>